<reference evidence="1" key="1">
    <citation type="submission" date="2020-03" db="EMBL/GenBank/DDBJ databases">
        <title>The deep terrestrial virosphere.</title>
        <authorList>
            <person name="Holmfeldt K."/>
            <person name="Nilsson E."/>
            <person name="Simone D."/>
            <person name="Lopez-Fernandez M."/>
            <person name="Wu X."/>
            <person name="de Brujin I."/>
            <person name="Lundin D."/>
            <person name="Andersson A."/>
            <person name="Bertilsson S."/>
            <person name="Dopson M."/>
        </authorList>
    </citation>
    <scope>NUCLEOTIDE SEQUENCE</scope>
    <source>
        <strain evidence="1">MM415A00829</strain>
    </source>
</reference>
<protein>
    <submittedName>
        <fullName evidence="1">Putative tail tape measure protein</fullName>
    </submittedName>
</protein>
<accession>A0A6M3KCX5</accession>
<name>A0A6M3KCX5_9ZZZZ</name>
<gene>
    <name evidence="1" type="ORF">MM415A00829_0018</name>
</gene>
<organism evidence="1">
    <name type="scientific">viral metagenome</name>
    <dbReference type="NCBI Taxonomy" id="1070528"/>
    <lineage>
        <taxon>unclassified sequences</taxon>
        <taxon>metagenomes</taxon>
        <taxon>organismal metagenomes</taxon>
    </lineage>
</organism>
<proteinExistence type="predicted"/>
<dbReference type="EMBL" id="MT142394">
    <property type="protein sequence ID" value="QJA79777.1"/>
    <property type="molecule type" value="Genomic_DNA"/>
</dbReference>
<sequence length="517" mass="53294">MLEKLKVVLEFASSGLTGTISAVKGLFSSVVSGAKDAGKGLLDLAKNFFYVKEAVGALWGVATKLFDTFIRGAGEAAKMEAKLKNVTGSAESAAAVMDLLDRVAKQTGADFNELAAGSSLLAVAAKDASGNFDLAKFTTLTDMLQRISALRPDVPIDRLARGLSTAVSKGDWSSLEMFLDVQLRQLIGIGEEAEKVGKVPGEIARGATYVEAQTAGAANEALKSLDLLDQALTKAGATAGIVADVAELSGMERFNETLQSIARTVGEPLFAALNKGLSELSDWLQENPELVEQLATSLGNLGAVGIEKAFAAISNLIAETDWETFFDNATEFFDKLMAGDVEGAFAAIGQADLGETLVSVADALKTIADVLVSVATALGVGFGKEKAPKGVGEALGMAAGGLVTGQTGERLKKSGWGYAASALGTIGEQFREDPASVGKAIAASLGGGEVLQGLFGALTGAVGIPGRFGAAIGEKVFKMAIDVNLNSAMLDAQVTQTSENVTAQAFNHVSRNIAGEE</sequence>
<evidence type="ECO:0000313" key="1">
    <source>
        <dbReference type="EMBL" id="QJA79777.1"/>
    </source>
</evidence>
<dbReference type="AlphaFoldDB" id="A0A6M3KCX5"/>